<keyword evidence="2" id="KW-1185">Reference proteome</keyword>
<dbReference type="EMBL" id="CP075566">
    <property type="protein sequence ID" value="QVW25571.1"/>
    <property type="molecule type" value="Genomic_DNA"/>
</dbReference>
<proteinExistence type="predicted"/>
<dbReference type="RefSeq" id="WP_214382558.1">
    <property type="nucleotide sequence ID" value="NZ_CP075566.1"/>
</dbReference>
<reference evidence="1 2" key="1">
    <citation type="submission" date="2021-05" db="EMBL/GenBank/DDBJ databases">
        <title>Complete genome of the cytokinin-producing biocontrol strain Pseudomonas fluorescens G20-18.</title>
        <authorList>
            <person name="Nielsen T.K."/>
            <person name="Mekureyaw M.F."/>
            <person name="Hansen L.H."/>
            <person name="Nicolaisen M.H."/>
            <person name="Roitsch T.G."/>
            <person name="Hennessy R.C."/>
        </authorList>
    </citation>
    <scope>NUCLEOTIDE SEQUENCE [LARGE SCALE GENOMIC DNA]</scope>
    <source>
        <strain evidence="1 2">G20-18</strain>
    </source>
</reference>
<organism evidence="1 2">
    <name type="scientific">Pseudomonas hormoni</name>
    <dbReference type="NCBI Taxonomy" id="3093767"/>
    <lineage>
        <taxon>Bacteria</taxon>
        <taxon>Pseudomonadati</taxon>
        <taxon>Pseudomonadota</taxon>
        <taxon>Gammaproteobacteria</taxon>
        <taxon>Pseudomonadales</taxon>
        <taxon>Pseudomonadaceae</taxon>
        <taxon>Pseudomonas</taxon>
    </lineage>
</organism>
<evidence type="ECO:0000313" key="2">
    <source>
        <dbReference type="Proteomes" id="UP000681155"/>
    </source>
</evidence>
<dbReference type="Proteomes" id="UP000681155">
    <property type="component" value="Chromosome"/>
</dbReference>
<name>A0ABX8F2I8_9PSED</name>
<accession>A0ABX8F2I8</accession>
<evidence type="ECO:0000313" key="1">
    <source>
        <dbReference type="EMBL" id="QVW25571.1"/>
    </source>
</evidence>
<protein>
    <submittedName>
        <fullName evidence="1">Uncharacterized protein</fullName>
    </submittedName>
</protein>
<gene>
    <name evidence="1" type="ORF">KJF94_08395</name>
</gene>
<sequence>MSDIHEVDLHSKRLTDFQLRRIVRASEYVYDAPITACLSDVFVSNGVAVGVVFGHTKVDRFGRFADGHLMRTSSIRYAKKEGKFWVLTTMNSRYLVASFMKGVGRPSFRAFMQPSTNGSPVSPTVQ</sequence>